<dbReference type="GO" id="GO:0004190">
    <property type="term" value="F:aspartic-type endopeptidase activity"/>
    <property type="evidence" value="ECO:0007669"/>
    <property type="project" value="InterPro"/>
</dbReference>
<evidence type="ECO:0000256" key="1">
    <source>
        <dbReference type="ARBA" id="ARBA00005801"/>
    </source>
</evidence>
<keyword evidence="3" id="KW-0472">Membrane</keyword>
<feature type="transmembrane region" description="Helical" evidence="3">
    <location>
        <begin position="99"/>
        <end position="119"/>
    </location>
</feature>
<feature type="transmembrane region" description="Helical" evidence="3">
    <location>
        <begin position="190"/>
        <end position="214"/>
    </location>
</feature>
<evidence type="ECO:0000259" key="4">
    <source>
        <dbReference type="Pfam" id="PF01478"/>
    </source>
</evidence>
<feature type="transmembrane region" description="Helical" evidence="3">
    <location>
        <begin position="73"/>
        <end position="92"/>
    </location>
</feature>
<evidence type="ECO:0000256" key="2">
    <source>
        <dbReference type="SAM" id="MobiDB-lite"/>
    </source>
</evidence>
<dbReference type="PANTHER" id="PTHR30487:SF0">
    <property type="entry name" value="PREPILIN LEADER PEPTIDASE_N-METHYLTRANSFERASE-RELATED"/>
    <property type="match status" value="1"/>
</dbReference>
<feature type="region of interest" description="Disordered" evidence="2">
    <location>
        <begin position="35"/>
        <end position="55"/>
    </location>
</feature>
<organism evidence="5">
    <name type="scientific">metagenome</name>
    <dbReference type="NCBI Taxonomy" id="256318"/>
    <lineage>
        <taxon>unclassified sequences</taxon>
        <taxon>metagenomes</taxon>
    </lineage>
</organism>
<dbReference type="GO" id="GO:0005886">
    <property type="term" value="C:plasma membrane"/>
    <property type="evidence" value="ECO:0007669"/>
    <property type="project" value="TreeGrafter"/>
</dbReference>
<dbReference type="InterPro" id="IPR000045">
    <property type="entry name" value="Prepilin_IV_endopep_pep"/>
</dbReference>
<dbReference type="GO" id="GO:0006465">
    <property type="term" value="P:signal peptide processing"/>
    <property type="evidence" value="ECO:0007669"/>
    <property type="project" value="TreeGrafter"/>
</dbReference>
<keyword evidence="3" id="KW-0812">Transmembrane</keyword>
<accession>A0A2P2BY81</accession>
<reference evidence="5" key="1">
    <citation type="submission" date="2015-08" db="EMBL/GenBank/DDBJ databases">
        <authorList>
            <person name="Babu N.S."/>
            <person name="Beckwith C.J."/>
            <person name="Beseler K.G."/>
            <person name="Brison A."/>
            <person name="Carone J.V."/>
            <person name="Caskin T.P."/>
            <person name="Diamond M."/>
            <person name="Durham M.E."/>
            <person name="Foxe J.M."/>
            <person name="Go M."/>
            <person name="Henderson B.A."/>
            <person name="Jones I.B."/>
            <person name="McGettigan J.A."/>
            <person name="Micheletti S.J."/>
            <person name="Nasrallah M.E."/>
            <person name="Ortiz D."/>
            <person name="Piller C.R."/>
            <person name="Privatt S.R."/>
            <person name="Schneider S.L."/>
            <person name="Sharp S."/>
            <person name="Smith T.C."/>
            <person name="Stanton J.D."/>
            <person name="Ullery H.E."/>
            <person name="Wilson R.J."/>
            <person name="Serrano M.G."/>
            <person name="Buck G."/>
            <person name="Lee V."/>
            <person name="Wang Y."/>
            <person name="Carvalho R."/>
            <person name="Voegtly L."/>
            <person name="Shi R."/>
            <person name="Duckworth R."/>
            <person name="Johnson A."/>
            <person name="Loviza R."/>
            <person name="Walstead R."/>
            <person name="Shah Z."/>
            <person name="Kiflezghi M."/>
            <person name="Wade K."/>
            <person name="Ball S.L."/>
            <person name="Bradley K.W."/>
            <person name="Asai D.J."/>
            <person name="Bowman C.A."/>
            <person name="Russell D.A."/>
            <person name="Pope W.H."/>
            <person name="Jacobs-Sera D."/>
            <person name="Hendrix R.W."/>
            <person name="Hatfull G.F."/>
        </authorList>
    </citation>
    <scope>NUCLEOTIDE SEQUENCE</scope>
</reference>
<evidence type="ECO:0000256" key="3">
    <source>
        <dbReference type="SAM" id="Phobius"/>
    </source>
</evidence>
<dbReference type="InterPro" id="IPR050882">
    <property type="entry name" value="Prepilin_peptidase/N-MTase"/>
</dbReference>
<keyword evidence="3" id="KW-1133">Transmembrane helix</keyword>
<dbReference type="EMBL" id="CZKA01000014">
    <property type="protein sequence ID" value="CUR54715.1"/>
    <property type="molecule type" value="Genomic_DNA"/>
</dbReference>
<name>A0A2P2BY81_9ZZZZ</name>
<protein>
    <submittedName>
        <fullName evidence="5">Putative Peptidase A24A, prepilin type IV</fullName>
    </submittedName>
</protein>
<feature type="domain" description="Prepilin type IV endopeptidase peptidase" evidence="4">
    <location>
        <begin position="103"/>
        <end position="211"/>
    </location>
</feature>
<gene>
    <name evidence="5" type="ORF">NOCA2210065</name>
</gene>
<dbReference type="PANTHER" id="PTHR30487">
    <property type="entry name" value="TYPE 4 PREPILIN-LIKE PROTEINS LEADER PEPTIDE-PROCESSING ENZYME"/>
    <property type="match status" value="1"/>
</dbReference>
<feature type="transmembrane region" description="Helical" evidence="3">
    <location>
        <begin position="150"/>
        <end position="170"/>
    </location>
</feature>
<evidence type="ECO:0000313" key="5">
    <source>
        <dbReference type="EMBL" id="CUR54715.1"/>
    </source>
</evidence>
<dbReference type="Gene3D" id="1.20.120.1220">
    <property type="match status" value="1"/>
</dbReference>
<sequence>MHLDAALACALIGLAGGWFVPQLIRWVPEPEPVPEPVADVEAEPAPDPEPVAESVDPPASKELYADIAALPGLAWKAALASGAAAGVIGLVLGWGWPLAYLVFLAPVGVALSVIDFRTWLLPTKIIWPTYAVVLLLASVASVATGDYDALVRGLIGQAVALAVFFLLWFLPGGGMGFGDVRLSNILGLALGYLGWGEWAFGLWVGFLLGSLAWVPLRLLKLTTSRHFPFGPFMLLGALVGVLWGGEVMSNLVGGRS</sequence>
<dbReference type="AlphaFoldDB" id="A0A2P2BY81"/>
<dbReference type="Pfam" id="PF01478">
    <property type="entry name" value="Peptidase_A24"/>
    <property type="match status" value="1"/>
</dbReference>
<feature type="transmembrane region" description="Helical" evidence="3">
    <location>
        <begin position="125"/>
        <end position="143"/>
    </location>
</feature>
<comment type="similarity">
    <text evidence="1">Belongs to the peptidase A24 family.</text>
</comment>
<proteinExistence type="inferred from homology"/>
<feature type="transmembrane region" description="Helical" evidence="3">
    <location>
        <begin position="226"/>
        <end position="245"/>
    </location>
</feature>